<feature type="non-terminal residue" evidence="3">
    <location>
        <position position="826"/>
    </location>
</feature>
<accession>A0ABX2E8R1</accession>
<dbReference type="RefSeq" id="WP_173302186.1">
    <property type="nucleotide sequence ID" value="NZ_JABRWQ010000007.1"/>
</dbReference>
<gene>
    <name evidence="3" type="ORF">HNV10_14840</name>
</gene>
<comment type="caution">
    <text evidence="3">The sequence shown here is derived from an EMBL/GenBank/DDBJ whole genome shotgun (WGS) entry which is preliminary data.</text>
</comment>
<dbReference type="Pfam" id="PF01345">
    <property type="entry name" value="DUF11"/>
    <property type="match status" value="1"/>
</dbReference>
<organism evidence="3 4">
    <name type="scientific">Winogradskyella litoriviva</name>
    <dbReference type="NCBI Taxonomy" id="1220182"/>
    <lineage>
        <taxon>Bacteria</taxon>
        <taxon>Pseudomonadati</taxon>
        <taxon>Bacteroidota</taxon>
        <taxon>Flavobacteriia</taxon>
        <taxon>Flavobacteriales</taxon>
        <taxon>Flavobacteriaceae</taxon>
        <taxon>Winogradskyella</taxon>
    </lineage>
</organism>
<dbReference type="Proteomes" id="UP000805085">
    <property type="component" value="Unassembled WGS sequence"/>
</dbReference>
<keyword evidence="4" id="KW-1185">Reference proteome</keyword>
<dbReference type="PROSITE" id="PS00018">
    <property type="entry name" value="EF_HAND_1"/>
    <property type="match status" value="1"/>
</dbReference>
<evidence type="ECO:0000313" key="4">
    <source>
        <dbReference type="Proteomes" id="UP000805085"/>
    </source>
</evidence>
<dbReference type="InterPro" id="IPR001434">
    <property type="entry name" value="OmcB-like_DUF11"/>
</dbReference>
<dbReference type="Gene3D" id="2.60.40.1170">
    <property type="entry name" value="Mu homology domain, subdomain B"/>
    <property type="match status" value="1"/>
</dbReference>
<proteinExistence type="predicted"/>
<evidence type="ECO:0000259" key="2">
    <source>
        <dbReference type="Pfam" id="PF01345"/>
    </source>
</evidence>
<reference evidence="3 4" key="1">
    <citation type="journal article" date="2015" name="Int. J. Syst. Evol. Microbiol.">
        <title>Winogradskyella litoriviva sp. nov., isolated from coastal seawater.</title>
        <authorList>
            <person name="Nedashkovskaya O.I."/>
            <person name="Kukhlevskiy A.D."/>
            <person name="Zhukova N.V."/>
            <person name="Kim S.J."/>
            <person name="Rhee S.K."/>
            <person name="Mikhailov V.V."/>
        </authorList>
    </citation>
    <scope>NUCLEOTIDE SEQUENCE [LARGE SCALE GENOMIC DNA]</scope>
    <source>
        <strain evidence="3 4">KMM6491</strain>
    </source>
</reference>
<protein>
    <submittedName>
        <fullName evidence="3">DUF11 domain-containing protein</fullName>
    </submittedName>
</protein>
<evidence type="ECO:0000313" key="3">
    <source>
        <dbReference type="EMBL" id="NRD24533.1"/>
    </source>
</evidence>
<sequence>MKISTRFSLTKNIINYFFVNSPLEKLFLLRLQTIVLVGFCSSFLLINAQENVTTVYGDQGGFFESTTSSVVTATDSNNLLGFVANGITYSTGVDDSLLTLNGISFTPTNFRAFPIPGVINYSNPELLGVAYNWGGVNQTNAPVDYINSFSPIVPTNFVRDGSNGLEMSTNFFNIDSQDIAYDDITVISTAAISDNIPDIIVNQTGEPGGSDTFRFVDNLGNTVGNIVVVDFSSTPVVAGVDWTIYNVDPNTGNVVGTFAINSYRDFRVLAFLLSDFGITAGNSAQIVKFIHTTSGNTDIAFTAYNSNSLGFNTSIDLSIDANIESSTSICTSSSINIITTVTNNSANYANDFEIEAPLPAGLTYANSTAVFSSGTGTATYNSADNKWVIFGLPAGESVTLTVQTSVSSIALPLIYSAEITNLTQTDSNERNNSISISENDNDCDGVNDFTDLDDDNDGILDIDELECSTGFVLLGQTFNNNSNNPVLVNDIYGYNGVDVDASFELVGSASWNGGVSDNSAAGVSGSFVNTQPNNTDFTNGDVAVYKYTFSQPVYNVNFKFGGLDNADRVDFIGLNGIYNVPVSITDINLGANVTINGQSAISAAGGANAPSNSIAVAINGPVTEIIITVGKNNGNAGDVTMQFYELTYCIGLDTDGDTVSDYLDLDSDNDGIYDVDEVGGTDANNDGIADGTPDLNGVPSSASGGITPIDTLSDGIYDFQNTDSDGDGCSDANEAYGDANASGSDDGQYGEPDPASVNLANGLVTELGIDYSNGTNAQVVDGDFTLSVCYIDPCDALASGNLDSDGDGISDICDDDDDNDGILDTV</sequence>
<name>A0ABX2E8R1_9FLAO</name>
<feature type="region of interest" description="Disordered" evidence="1">
    <location>
        <begin position="722"/>
        <end position="753"/>
    </location>
</feature>
<dbReference type="EMBL" id="JABRWQ010000007">
    <property type="protein sequence ID" value="NRD24533.1"/>
    <property type="molecule type" value="Genomic_DNA"/>
</dbReference>
<dbReference type="InterPro" id="IPR018247">
    <property type="entry name" value="EF_Hand_1_Ca_BS"/>
</dbReference>
<feature type="domain" description="DUF11" evidence="2">
    <location>
        <begin position="316"/>
        <end position="435"/>
    </location>
</feature>
<evidence type="ECO:0000256" key="1">
    <source>
        <dbReference type="SAM" id="MobiDB-lite"/>
    </source>
</evidence>